<gene>
    <name evidence="2" type="ORF">PP769_16660</name>
</gene>
<reference evidence="2 3" key="1">
    <citation type="submission" date="2023-01" db="EMBL/GenBank/DDBJ databases">
        <title>Cultivation and genomic characterization of new, ubiquitous marine nitrite-oxidizing bacteria from the Nitrospirales.</title>
        <authorList>
            <person name="Mueller A.J."/>
            <person name="Daebeler A."/>
            <person name="Herbold C.W."/>
            <person name="Kirkegaard R.H."/>
            <person name="Daims H."/>
        </authorList>
    </citation>
    <scope>NUCLEOTIDE SEQUENCE [LARGE SCALE GENOMIC DNA]</scope>
    <source>
        <strain evidence="2 3">VA</strain>
    </source>
</reference>
<evidence type="ECO:0000313" key="2">
    <source>
        <dbReference type="EMBL" id="WNM57581.1"/>
    </source>
</evidence>
<dbReference type="EMBL" id="CP116967">
    <property type="protein sequence ID" value="WNM57581.1"/>
    <property type="molecule type" value="Genomic_DNA"/>
</dbReference>
<dbReference type="KEGG" id="nall:PP769_16660"/>
<dbReference type="InterPro" id="IPR007461">
    <property type="entry name" value="Ysc84_actin-binding"/>
</dbReference>
<protein>
    <submittedName>
        <fullName evidence="2">Lipid-binding SYLF domain-containing protein</fullName>
    </submittedName>
</protein>
<evidence type="ECO:0000313" key="3">
    <source>
        <dbReference type="Proteomes" id="UP001302719"/>
    </source>
</evidence>
<dbReference type="AlphaFoldDB" id="A0AA96GH04"/>
<organism evidence="2 3">
    <name type="scientific">Candidatus Nitrospira allomarina</name>
    <dbReference type="NCBI Taxonomy" id="3020900"/>
    <lineage>
        <taxon>Bacteria</taxon>
        <taxon>Pseudomonadati</taxon>
        <taxon>Nitrospirota</taxon>
        <taxon>Nitrospiria</taxon>
        <taxon>Nitrospirales</taxon>
        <taxon>Nitrospiraceae</taxon>
        <taxon>Nitrospira</taxon>
    </lineage>
</organism>
<dbReference type="GO" id="GO:0035091">
    <property type="term" value="F:phosphatidylinositol binding"/>
    <property type="evidence" value="ECO:0007669"/>
    <property type="project" value="TreeGrafter"/>
</dbReference>
<feature type="domain" description="Ysc84 actin-binding" evidence="1">
    <location>
        <begin position="117"/>
        <end position="239"/>
    </location>
</feature>
<dbReference type="CDD" id="cd11524">
    <property type="entry name" value="SYLF"/>
    <property type="match status" value="1"/>
</dbReference>
<accession>A0AA96GH04</accession>
<dbReference type="PANTHER" id="PTHR15629:SF2">
    <property type="entry name" value="SH3 DOMAIN-CONTAINING YSC84-LIKE PROTEIN 1"/>
    <property type="match status" value="1"/>
</dbReference>
<name>A0AA96GH04_9BACT</name>
<sequence>MSTQVRSMSHSSRLFRIILGCGMLCLALVIPTSSWAQNASEEEFLVDKARFTLENFLADPDMQWFRDYMKNARGILLVPQFIKGAFFVGGSGGSGVLIARDEKTNEWSYPAFFTMGGASFGFQFGGQASEVVLLVMTQKGIDSLMSTTLKLGADASLAVGPIGRGVEGSTAPNLSVDLLSFSKAKGLFAGISLEGAVVAARDTLNTSYYQTPTKTIDILVRRSVNNPQANTLLEVIRKATNANN</sequence>
<evidence type="ECO:0000259" key="1">
    <source>
        <dbReference type="Pfam" id="PF04366"/>
    </source>
</evidence>
<dbReference type="Proteomes" id="UP001302719">
    <property type="component" value="Chromosome"/>
</dbReference>
<proteinExistence type="predicted"/>
<dbReference type="InterPro" id="IPR051702">
    <property type="entry name" value="SH3_domain_YSC84-like"/>
</dbReference>
<dbReference type="RefSeq" id="WP_312642240.1">
    <property type="nucleotide sequence ID" value="NZ_CP116967.1"/>
</dbReference>
<dbReference type="PANTHER" id="PTHR15629">
    <property type="entry name" value="SH3YL1 PROTEIN"/>
    <property type="match status" value="1"/>
</dbReference>
<keyword evidence="3" id="KW-1185">Reference proteome</keyword>
<dbReference type="Pfam" id="PF04366">
    <property type="entry name" value="Ysc84"/>
    <property type="match status" value="1"/>
</dbReference>